<evidence type="ECO:0000256" key="1">
    <source>
        <dbReference type="SAM" id="SignalP"/>
    </source>
</evidence>
<name>A0AA95KD62_9GAMM</name>
<accession>A0AA95KD62</accession>
<protein>
    <submittedName>
        <fullName evidence="3">DUF4424 family protein</fullName>
    </submittedName>
</protein>
<keyword evidence="1" id="KW-0732">Signal</keyword>
<feature type="domain" description="DUF4424" evidence="2">
    <location>
        <begin position="25"/>
        <end position="124"/>
    </location>
</feature>
<gene>
    <name evidence="3" type="ORF">QJT80_10700</name>
</gene>
<reference evidence="3" key="2">
    <citation type="submission" date="2023-04" db="EMBL/GenBank/DDBJ databases">
        <authorList>
            <person name="Beletskiy A.V."/>
            <person name="Mardanov A.V."/>
            <person name="Ravin N.V."/>
        </authorList>
    </citation>
    <scope>NUCLEOTIDE SEQUENCE</scope>
    <source>
        <strain evidence="3">GKL-01</strain>
    </source>
</reference>
<organism evidence="3">
    <name type="scientific">Candidatus Thiocaldithrix dubininis</name>
    <dbReference type="NCBI Taxonomy" id="3080823"/>
    <lineage>
        <taxon>Bacteria</taxon>
        <taxon>Pseudomonadati</taxon>
        <taxon>Pseudomonadota</taxon>
        <taxon>Gammaproteobacteria</taxon>
        <taxon>Thiotrichales</taxon>
        <taxon>Thiotrichaceae</taxon>
        <taxon>Candidatus Thiocaldithrix</taxon>
    </lineage>
</organism>
<feature type="signal peptide" evidence="1">
    <location>
        <begin position="1"/>
        <end position="25"/>
    </location>
</feature>
<dbReference type="Proteomes" id="UP001300672">
    <property type="component" value="Chromosome"/>
</dbReference>
<feature type="chain" id="PRO_5041691941" evidence="1">
    <location>
        <begin position="26"/>
        <end position="268"/>
    </location>
</feature>
<evidence type="ECO:0000259" key="2">
    <source>
        <dbReference type="Pfam" id="PF14415"/>
    </source>
</evidence>
<evidence type="ECO:0000313" key="3">
    <source>
        <dbReference type="EMBL" id="WGZ89969.1"/>
    </source>
</evidence>
<feature type="domain" description="DUF4424" evidence="2">
    <location>
        <begin position="130"/>
        <end position="258"/>
    </location>
</feature>
<dbReference type="EMBL" id="CP124755">
    <property type="protein sequence ID" value="WGZ89969.1"/>
    <property type="molecule type" value="Genomic_DNA"/>
</dbReference>
<reference evidence="3" key="1">
    <citation type="journal article" date="2023" name="Int. J. Mol. Sci.">
        <title>Metagenomics Revealed a New Genus 'Candidatus Thiocaldithrix dubininis' gen. nov., sp. nov. and a New Species 'Candidatus Thiothrix putei' sp. nov. in the Family Thiotrichaceae, Some Members of Which Have Traits of Both Na+- and H+-Motive Energetics.</title>
        <authorList>
            <person name="Ravin N.V."/>
            <person name="Muntyan M.S."/>
            <person name="Smolyakov D.D."/>
            <person name="Rudenko T.S."/>
            <person name="Beletsky A.V."/>
            <person name="Mardanov A.V."/>
            <person name="Grabovich M.Y."/>
        </authorList>
    </citation>
    <scope>NUCLEOTIDE SEQUENCE</scope>
    <source>
        <strain evidence="3">GKL-01</strain>
    </source>
</reference>
<dbReference type="Pfam" id="PF14415">
    <property type="entry name" value="DUF4424"/>
    <property type="match status" value="2"/>
</dbReference>
<dbReference type="KEGG" id="tdu:QJT80_10700"/>
<dbReference type="InterPro" id="IPR025538">
    <property type="entry name" value="DUF4424"/>
</dbReference>
<dbReference type="AlphaFoldDB" id="A0AA95KD62"/>
<proteinExistence type="predicted"/>
<sequence>MRVFNRSIQTALCLSAALLISNVQANDSSAVIGAGGLVLTQSDAIAMQQEDLFVSETKIKVDYKFRNTSNRAVTTRVAFPLPELPAETDMDLSADPQAANPMKFKLMVDGKPRTFETERKTIKRNAETFYKVTHHWLQTFPAGKTVSVSHSYVPITGGGVDFGMHNEKDGRFCIDKDTQQWIADTYKKGGHISTGIVEYILTTGANWKGSIGKFKLTLQKAEPNNKLSFCGTGVKKVNATTFVMEKTNFTPSKDLQVLFLHPYLLDAN</sequence>
<dbReference type="Gene3D" id="2.60.40.3680">
    <property type="match status" value="1"/>
</dbReference>